<keyword evidence="3" id="KW-1185">Reference proteome</keyword>
<keyword evidence="1" id="KW-1133">Transmembrane helix</keyword>
<accession>D7BKV9</accession>
<dbReference type="Proteomes" id="UP000000376">
    <property type="component" value="Chromosome"/>
</dbReference>
<dbReference type="OrthoDB" id="63188at2"/>
<dbReference type="eggNOG" id="COG0842">
    <property type="taxonomic scope" value="Bacteria"/>
</dbReference>
<evidence type="ECO:0000313" key="2">
    <source>
        <dbReference type="EMBL" id="ADH93289.1"/>
    </source>
</evidence>
<feature type="transmembrane region" description="Helical" evidence="1">
    <location>
        <begin position="223"/>
        <end position="245"/>
    </location>
</feature>
<organism evidence="2 3">
    <name type="scientific">Arcanobacterium haemolyticum (strain ATCC 9345 / DSM 20595 / CCM 5947 / CCUG 17215 / LMG 16163 / NBRC 15585 / NCTC 8452 / 11018)</name>
    <dbReference type="NCBI Taxonomy" id="644284"/>
    <lineage>
        <taxon>Bacteria</taxon>
        <taxon>Bacillati</taxon>
        <taxon>Actinomycetota</taxon>
        <taxon>Actinomycetes</taxon>
        <taxon>Actinomycetales</taxon>
        <taxon>Actinomycetaceae</taxon>
        <taxon>Arcanobacterium</taxon>
    </lineage>
</organism>
<dbReference type="RefSeq" id="WP_013170777.1">
    <property type="nucleotide sequence ID" value="NC_014218.1"/>
</dbReference>
<dbReference type="KEGG" id="ahe:Arch_1602"/>
<feature type="transmembrane region" description="Helical" evidence="1">
    <location>
        <begin position="97"/>
        <end position="116"/>
    </location>
</feature>
<feature type="transmembrane region" description="Helical" evidence="1">
    <location>
        <begin position="58"/>
        <end position="76"/>
    </location>
</feature>
<sequence>MSFTLIKMDTLRYLRAPDSIFFTIALPIIMYILFGGTAEYGSIPIGHATINSVVLINMSVYAAAVAAVGYTGTAAVERLQGWGRQLALTPLTNRKIIANRVIASLLIATITLIALHGVGKIMNADMPLLRLGATFALTYLGVAMFALYGITIAHVFRAENAVGIAAGLLVMFAFAGNLFTPLSGGFLTFSRFTPMWGLGELARYPITEGVFYDSHGTLFSTPLWYALINVAAWLIFFAITALLSVRRGQER</sequence>
<dbReference type="STRING" id="644284.Arch_1602"/>
<evidence type="ECO:0000313" key="3">
    <source>
        <dbReference type="Proteomes" id="UP000000376"/>
    </source>
</evidence>
<feature type="transmembrane region" description="Helical" evidence="1">
    <location>
        <begin position="162"/>
        <end position="189"/>
    </location>
</feature>
<dbReference type="AlphaFoldDB" id="D7BKV9"/>
<feature type="transmembrane region" description="Helical" evidence="1">
    <location>
        <begin position="128"/>
        <end position="150"/>
    </location>
</feature>
<keyword evidence="1" id="KW-0812">Transmembrane</keyword>
<dbReference type="EMBL" id="CP002045">
    <property type="protein sequence ID" value="ADH93289.1"/>
    <property type="molecule type" value="Genomic_DNA"/>
</dbReference>
<reference evidence="2 3" key="1">
    <citation type="journal article" date="2010" name="Stand. Genomic Sci.">
        <title>Complete genome sequence of Arcanobacterium haemolyticum type strain (11018).</title>
        <authorList>
            <person name="Yasawong M."/>
            <person name="Teshima H."/>
            <person name="Lapidus A."/>
            <person name="Nolan M."/>
            <person name="Lucas S."/>
            <person name="Glavina Del Rio T."/>
            <person name="Tice H."/>
            <person name="Cheng J."/>
            <person name="Bruce D."/>
            <person name="Detter C."/>
            <person name="Tapia R."/>
            <person name="Han C."/>
            <person name="Goodwin L."/>
            <person name="Pitluck S."/>
            <person name="Liolios K."/>
            <person name="Ivanova N."/>
            <person name="Mavromatis K."/>
            <person name="Mikhailova N."/>
            <person name="Pati A."/>
            <person name="Chen A."/>
            <person name="Palaniappan K."/>
            <person name="Land M."/>
            <person name="Hauser L."/>
            <person name="Chang Y."/>
            <person name="Jeffries C."/>
            <person name="Rohde M."/>
            <person name="Sikorski J."/>
            <person name="Pukall R."/>
            <person name="Goker M."/>
            <person name="Woyke T."/>
            <person name="Bristow J."/>
            <person name="Eisen J."/>
            <person name="Markowitz V."/>
            <person name="Hugenholtz P."/>
            <person name="Kyrpides N."/>
            <person name="Klenk H."/>
        </authorList>
    </citation>
    <scope>NUCLEOTIDE SEQUENCE [LARGE SCALE GENOMIC DNA]</scope>
    <source>
        <strain evidence="3">ATCC 9345 / DSM 20595 / CCUG 17215 / LMG 16163 / NBRC 15585 / NCTC 8452 / 11018</strain>
    </source>
</reference>
<dbReference type="HOGENOM" id="CLU_039483_5_0_11"/>
<proteinExistence type="predicted"/>
<keyword evidence="1" id="KW-0472">Membrane</keyword>
<evidence type="ECO:0000256" key="1">
    <source>
        <dbReference type="SAM" id="Phobius"/>
    </source>
</evidence>
<gene>
    <name evidence="2" type="ordered locus">Arch_1602</name>
</gene>
<feature type="transmembrane region" description="Helical" evidence="1">
    <location>
        <begin position="20"/>
        <end position="38"/>
    </location>
</feature>
<protein>
    <submittedName>
        <fullName evidence="2">ABC-2 type transporter</fullName>
    </submittedName>
</protein>
<name>D7BKV9_ARCHD</name>